<evidence type="ECO:0000313" key="1">
    <source>
        <dbReference type="EMBL" id="GMI02380.1"/>
    </source>
</evidence>
<dbReference type="SUPFAM" id="SSF117281">
    <property type="entry name" value="Kelch motif"/>
    <property type="match status" value="1"/>
</dbReference>
<gene>
    <name evidence="1" type="ORF">TrLO_g14132</name>
</gene>
<comment type="caution">
    <text evidence="1">The sequence shown here is derived from an EMBL/GenBank/DDBJ whole genome shotgun (WGS) entry which is preliminary data.</text>
</comment>
<reference evidence="2" key="1">
    <citation type="journal article" date="2023" name="Commun. Biol.">
        <title>Genome analysis of Parmales, the sister group of diatoms, reveals the evolutionary specialization of diatoms from phago-mixotrophs to photoautotrophs.</title>
        <authorList>
            <person name="Ban H."/>
            <person name="Sato S."/>
            <person name="Yoshikawa S."/>
            <person name="Yamada K."/>
            <person name="Nakamura Y."/>
            <person name="Ichinomiya M."/>
            <person name="Sato N."/>
            <person name="Blanc-Mathieu R."/>
            <person name="Endo H."/>
            <person name="Kuwata A."/>
            <person name="Ogata H."/>
        </authorList>
    </citation>
    <scope>NUCLEOTIDE SEQUENCE [LARGE SCALE GENOMIC DNA]</scope>
    <source>
        <strain evidence="2">NIES 3700</strain>
    </source>
</reference>
<keyword evidence="2" id="KW-1185">Reference proteome</keyword>
<proteinExistence type="predicted"/>
<organism evidence="1 2">
    <name type="scientific">Triparma laevis f. longispina</name>
    <dbReference type="NCBI Taxonomy" id="1714387"/>
    <lineage>
        <taxon>Eukaryota</taxon>
        <taxon>Sar</taxon>
        <taxon>Stramenopiles</taxon>
        <taxon>Ochrophyta</taxon>
        <taxon>Bolidophyceae</taxon>
        <taxon>Parmales</taxon>
        <taxon>Triparmaceae</taxon>
        <taxon>Triparma</taxon>
    </lineage>
</organism>
<dbReference type="InterPro" id="IPR015915">
    <property type="entry name" value="Kelch-typ_b-propeller"/>
</dbReference>
<evidence type="ECO:0008006" key="3">
    <source>
        <dbReference type="Google" id="ProtNLM"/>
    </source>
</evidence>
<accession>A0A9W7F3N2</accession>
<protein>
    <recommendedName>
        <fullName evidence="3">Galactose oxidase</fullName>
    </recommendedName>
</protein>
<dbReference type="EMBL" id="BRXW01000043">
    <property type="protein sequence ID" value="GMI02380.1"/>
    <property type="molecule type" value="Genomic_DNA"/>
</dbReference>
<dbReference type="AlphaFoldDB" id="A0A9W7F3N2"/>
<dbReference type="Gene3D" id="2.120.10.80">
    <property type="entry name" value="Kelch-type beta propeller"/>
    <property type="match status" value="1"/>
</dbReference>
<name>A0A9W7F3N2_9STRA</name>
<evidence type="ECO:0000313" key="2">
    <source>
        <dbReference type="Proteomes" id="UP001165122"/>
    </source>
</evidence>
<sequence>MGYKESSDCLVVVGGTDFGECFNDVYTFDLGRGEKGWKKVRDGRKRIGGIMGMVGGEYDCFVGRFNFWACELGDEVLLVGGGEDLDDGVYDDVWRSEDWGRKWEKLGSVRGKKGGKGGLVGASACVLGGVVFIFGGKAGSFRNYGGGPREFFNCYWCSKDGGFTWSKVMATEREFTRASLTATAVERRNEIVVIGGKDGDDAVGESKGDDRRIIDTYVVV</sequence>
<dbReference type="Proteomes" id="UP001165122">
    <property type="component" value="Unassembled WGS sequence"/>
</dbReference>
<dbReference type="OrthoDB" id="10251809at2759"/>